<dbReference type="PROSITE" id="PS00418">
    <property type="entry name" value="POTEX_CARLAVIRUS_COAT"/>
    <property type="match status" value="1"/>
</dbReference>
<feature type="compositionally biased region" description="Polar residues" evidence="5">
    <location>
        <begin position="42"/>
        <end position="52"/>
    </location>
</feature>
<feature type="region of interest" description="Disordered" evidence="5">
    <location>
        <begin position="1"/>
        <end position="55"/>
    </location>
</feature>
<dbReference type="GO" id="GO:0019029">
    <property type="term" value="C:helical viral capsid"/>
    <property type="evidence" value="ECO:0007669"/>
    <property type="project" value="UniProtKB-KW"/>
</dbReference>
<evidence type="ECO:0000256" key="4">
    <source>
        <dbReference type="ARBA" id="ARBA00022844"/>
    </source>
</evidence>
<dbReference type="Pfam" id="PF00286">
    <property type="entry name" value="Flexi_CP"/>
    <property type="match status" value="1"/>
</dbReference>
<keyword evidence="3" id="KW-0167">Capsid protein</keyword>
<evidence type="ECO:0000256" key="2">
    <source>
        <dbReference type="ARBA" id="ARBA00022497"/>
    </source>
</evidence>
<dbReference type="InterPro" id="IPR000052">
    <property type="entry name" value="Pltvir_coat"/>
</dbReference>
<sequence>MDDLTDPNMSQQLPGTTSQVSQPRPNTNPFGQNQLRPVGNRDPQNNGGNSSDDVNELMPAVTEFETLTRDIESNSVASKSIIREILDMLRAKRQGATPKDLFSLAWTCYHNGSSRFVTLNTDAPCGIAHSELKDLVENYCTLRQFCGFYAKACYVAGKQQNKPPANWSRKGYQDESKFAAFDFFNAVLSDSSPSPPGGMRHKPTDAEILAHSMNAKMSIVESRRAINMVSTRADLLAQQQIHEQPKPPMITF</sequence>
<evidence type="ECO:0000256" key="5">
    <source>
        <dbReference type="SAM" id="MobiDB-lite"/>
    </source>
</evidence>
<keyword evidence="4" id="KW-0946">Virion</keyword>
<accession>A0A6M2YW47</accession>
<gene>
    <name evidence="7" type="primary">ORF5</name>
</gene>
<evidence type="ECO:0000259" key="6">
    <source>
        <dbReference type="PROSITE" id="PS00418"/>
    </source>
</evidence>
<evidence type="ECO:0000256" key="3">
    <source>
        <dbReference type="ARBA" id="ARBA00022561"/>
    </source>
</evidence>
<evidence type="ECO:0000256" key="1">
    <source>
        <dbReference type="ARBA" id="ARBA00004328"/>
    </source>
</evidence>
<comment type="subcellular location">
    <subcellularLocation>
        <location evidence="1">Virion</location>
    </subcellularLocation>
</comment>
<evidence type="ECO:0000313" key="7">
    <source>
        <dbReference type="EMBL" id="QED44257.1"/>
    </source>
</evidence>
<organism evidence="7">
    <name type="scientific">Garlic virus A</name>
    <dbReference type="NCBI Taxonomy" id="12433"/>
    <lineage>
        <taxon>Viruses</taxon>
        <taxon>Riboviria</taxon>
        <taxon>Orthornavirae</taxon>
        <taxon>Kitrinoviricota</taxon>
        <taxon>Alsuviricetes</taxon>
        <taxon>Tymovirales</taxon>
        <taxon>Alphaflexiviridae</taxon>
        <taxon>Allexivirus</taxon>
        <taxon>Acarallexivirus</taxon>
        <taxon>Allexivirus alphallii</taxon>
    </lineage>
</organism>
<dbReference type="EMBL" id="MN059299">
    <property type="protein sequence ID" value="QED44257.1"/>
    <property type="molecule type" value="Genomic_RNA"/>
</dbReference>
<dbReference type="PRINTS" id="PR00232">
    <property type="entry name" value="POTXCARLCOAT"/>
</dbReference>
<reference evidence="7" key="1">
    <citation type="submission" date="2019-06" db="EMBL/GenBank/DDBJ databases">
        <authorList>
            <person name="Jo Y."/>
            <person name="Cho W.K."/>
        </authorList>
    </citation>
    <scope>NUCLEOTIDE SEQUENCE</scope>
    <source>
        <strain evidence="7">G74</strain>
    </source>
</reference>
<proteinExistence type="predicted"/>
<name>A0A6M2YW47_9VIRU</name>
<keyword evidence="2" id="KW-1139">Helical capsid protein</keyword>
<feature type="domain" description="Potexviruses and carlaviruses coat protein" evidence="6">
    <location>
        <begin position="177"/>
        <end position="192"/>
    </location>
</feature>
<feature type="compositionally biased region" description="Polar residues" evidence="5">
    <location>
        <begin position="7"/>
        <end position="35"/>
    </location>
</feature>
<protein>
    <submittedName>
        <fullName evidence="7">CP</fullName>
    </submittedName>
</protein>
<dbReference type="GO" id="GO:0005198">
    <property type="term" value="F:structural molecule activity"/>
    <property type="evidence" value="ECO:0007669"/>
    <property type="project" value="InterPro"/>
</dbReference>